<reference evidence="1 2" key="1">
    <citation type="journal article" date="2022" name="bioRxiv">
        <title>The genome of the oomycete Peronosclerospora sorghi, a cosmopolitan pathogen of maize and sorghum, is inflated with dispersed pseudogenes.</title>
        <authorList>
            <person name="Fletcher K."/>
            <person name="Martin F."/>
            <person name="Isakeit T."/>
            <person name="Cavanaugh K."/>
            <person name="Magill C."/>
            <person name="Michelmore R."/>
        </authorList>
    </citation>
    <scope>NUCLEOTIDE SEQUENCE [LARGE SCALE GENOMIC DNA]</scope>
    <source>
        <strain evidence="1">P6</strain>
    </source>
</reference>
<gene>
    <name evidence="1" type="ORF">PsorP6_016524</name>
</gene>
<evidence type="ECO:0000313" key="1">
    <source>
        <dbReference type="EMBL" id="KAI9906197.1"/>
    </source>
</evidence>
<organism evidence="1 2">
    <name type="scientific">Peronosclerospora sorghi</name>
    <dbReference type="NCBI Taxonomy" id="230839"/>
    <lineage>
        <taxon>Eukaryota</taxon>
        <taxon>Sar</taxon>
        <taxon>Stramenopiles</taxon>
        <taxon>Oomycota</taxon>
        <taxon>Peronosporomycetes</taxon>
        <taxon>Peronosporales</taxon>
        <taxon>Peronosporaceae</taxon>
        <taxon>Peronosclerospora</taxon>
    </lineage>
</organism>
<protein>
    <submittedName>
        <fullName evidence="1">Uncharacterized protein</fullName>
    </submittedName>
</protein>
<dbReference type="EMBL" id="CM047587">
    <property type="protein sequence ID" value="KAI9906197.1"/>
    <property type="molecule type" value="Genomic_DNA"/>
</dbReference>
<name>A0ACC0VIM5_9STRA</name>
<keyword evidence="2" id="KW-1185">Reference proteome</keyword>
<accession>A0ACC0VIM5</accession>
<sequence length="218" mass="24739">MISSRDVASASTESKLTFDPVQSHLRDDATDVRENEDRTFVSPELIKENLKSRGFPMDWVEKFVKVNFGEGESYDFESLKKVHRLEHRNHLDRLGFLKNEEDLNVGAYLVLLGATALDEKTVVETAKKLDELIQNEGSTEETKRLAKLVQEGQFITWLPFAKSESQAKQFIFGLNPFAVIASPWKKRVLEDYVQFLDNSQRARVNGQSTSGPALGETE</sequence>
<evidence type="ECO:0000313" key="2">
    <source>
        <dbReference type="Proteomes" id="UP001163321"/>
    </source>
</evidence>
<dbReference type="Proteomes" id="UP001163321">
    <property type="component" value="Chromosome 8"/>
</dbReference>
<comment type="caution">
    <text evidence="1">The sequence shown here is derived from an EMBL/GenBank/DDBJ whole genome shotgun (WGS) entry which is preliminary data.</text>
</comment>
<proteinExistence type="predicted"/>